<evidence type="ECO:0000313" key="1">
    <source>
        <dbReference type="EMBL" id="PHX53497.1"/>
    </source>
</evidence>
<evidence type="ECO:0000313" key="2">
    <source>
        <dbReference type="Proteomes" id="UP000226442"/>
    </source>
</evidence>
<keyword evidence="2" id="KW-1185">Reference proteome</keyword>
<dbReference type="AlphaFoldDB" id="A0A2G4EWE1"/>
<protein>
    <submittedName>
        <fullName evidence="1">YgiT-type zinc finger protein</fullName>
    </submittedName>
</protein>
<dbReference type="Gene3D" id="3.10.20.860">
    <property type="match status" value="1"/>
</dbReference>
<dbReference type="EMBL" id="NXIB02000189">
    <property type="protein sequence ID" value="PHX53497.1"/>
    <property type="molecule type" value="Genomic_DNA"/>
</dbReference>
<dbReference type="InterPro" id="IPR022453">
    <property type="entry name" value="Znf_MqsA-type"/>
</dbReference>
<organism evidence="1 2">
    <name type="scientific">Tychonema bourrellyi FEM_GT703</name>
    <dbReference type="NCBI Taxonomy" id="2040638"/>
    <lineage>
        <taxon>Bacteria</taxon>
        <taxon>Bacillati</taxon>
        <taxon>Cyanobacteriota</taxon>
        <taxon>Cyanophyceae</taxon>
        <taxon>Oscillatoriophycideae</taxon>
        <taxon>Oscillatoriales</taxon>
        <taxon>Microcoleaceae</taxon>
        <taxon>Tychonema</taxon>
    </lineage>
</organism>
<dbReference type="OrthoDB" id="466160at2"/>
<dbReference type="Proteomes" id="UP000226442">
    <property type="component" value="Unassembled WGS sequence"/>
</dbReference>
<name>A0A2G4EWE1_9CYAN</name>
<gene>
    <name evidence="1" type="ORF">CP500_021200</name>
</gene>
<sequence length="74" mass="8834">MSNELWKETLIEQTVNYTLEMDGNFIIIENVPARLCLETGERFFSPETVERLQQIIWKRNKPSRTLEVPVYEFV</sequence>
<proteinExistence type="predicted"/>
<dbReference type="NCBIfam" id="TIGR03831">
    <property type="entry name" value="YgiT_finger"/>
    <property type="match status" value="1"/>
</dbReference>
<accession>A0A2G4EWE1</accession>
<comment type="caution">
    <text evidence="1">The sequence shown here is derived from an EMBL/GenBank/DDBJ whole genome shotgun (WGS) entry which is preliminary data.</text>
</comment>
<dbReference type="RefSeq" id="WP_096830831.1">
    <property type="nucleotide sequence ID" value="NZ_NXIB02000189.1"/>
</dbReference>
<reference evidence="1" key="1">
    <citation type="submission" date="2017-10" db="EMBL/GenBank/DDBJ databases">
        <title>Draft genome sequence of the planktic cyanobacteria Tychonema bourrellyi isolated from alpine lentic freshwater.</title>
        <authorList>
            <person name="Tett A."/>
            <person name="Armanini F."/>
            <person name="Asnicar F."/>
            <person name="Boscaini A."/>
            <person name="Pasolli E."/>
            <person name="Zolfo M."/>
            <person name="Donati C."/>
            <person name="Salmaso N."/>
            <person name="Segata N."/>
        </authorList>
    </citation>
    <scope>NUCLEOTIDE SEQUENCE</scope>
    <source>
        <strain evidence="1">FEM_GT703</strain>
    </source>
</reference>